<dbReference type="SMART" id="SM00089">
    <property type="entry name" value="PKD"/>
    <property type="match status" value="2"/>
</dbReference>
<dbReference type="InterPro" id="IPR013783">
    <property type="entry name" value="Ig-like_fold"/>
</dbReference>
<dbReference type="InterPro" id="IPR035986">
    <property type="entry name" value="PKD_dom_sf"/>
</dbReference>
<keyword evidence="13" id="KW-1185">Reference proteome</keyword>
<feature type="chain" id="PRO_5046969898" description="PKD domain-containing protein" evidence="8">
    <location>
        <begin position="29"/>
        <end position="1113"/>
    </location>
</feature>
<gene>
    <name evidence="12" type="ORF">GCM10009688_28380</name>
</gene>
<dbReference type="Gene3D" id="2.130.10.10">
    <property type="entry name" value="YVTN repeat-like/Quinoprotein amine dehydrogenase"/>
    <property type="match status" value="1"/>
</dbReference>
<dbReference type="EMBL" id="BAAALV010000007">
    <property type="protein sequence ID" value="GAA1921698.1"/>
    <property type="molecule type" value="Genomic_DNA"/>
</dbReference>
<dbReference type="InterPro" id="IPR003961">
    <property type="entry name" value="FN3_dom"/>
</dbReference>
<dbReference type="InterPro" id="IPR001791">
    <property type="entry name" value="Laminin_G"/>
</dbReference>
<dbReference type="Pfam" id="PF18911">
    <property type="entry name" value="PKD_4"/>
    <property type="match status" value="2"/>
</dbReference>
<dbReference type="SUPFAM" id="SSF50969">
    <property type="entry name" value="YVTN repeat-like/Quinoprotein amine dehydrogenase"/>
    <property type="match status" value="1"/>
</dbReference>
<dbReference type="Gene3D" id="2.60.40.10">
    <property type="entry name" value="Immunoglobulins"/>
    <property type="match status" value="2"/>
</dbReference>
<keyword evidence="2 8" id="KW-0732">Signal</keyword>
<evidence type="ECO:0000259" key="11">
    <source>
        <dbReference type="PROSITE" id="PS50853"/>
    </source>
</evidence>
<evidence type="ECO:0000256" key="4">
    <source>
        <dbReference type="ARBA" id="ARBA00023273"/>
    </source>
</evidence>
<dbReference type="InterPro" id="IPR022409">
    <property type="entry name" value="PKD/Chitinase_dom"/>
</dbReference>
<evidence type="ECO:0000256" key="3">
    <source>
        <dbReference type="ARBA" id="ARBA00023157"/>
    </source>
</evidence>
<dbReference type="SMART" id="SM00560">
    <property type="entry name" value="LamGL"/>
    <property type="match status" value="1"/>
</dbReference>
<dbReference type="InterPro" id="IPR011044">
    <property type="entry name" value="Quino_amine_DH_bsu"/>
</dbReference>
<evidence type="ECO:0008006" key="14">
    <source>
        <dbReference type="Google" id="ProtNLM"/>
    </source>
</evidence>
<evidence type="ECO:0000256" key="8">
    <source>
        <dbReference type="SAM" id="SignalP"/>
    </source>
</evidence>
<dbReference type="Gene3D" id="2.60.120.200">
    <property type="match status" value="1"/>
</dbReference>
<keyword evidence="3" id="KW-1015">Disulfide bond</keyword>
<feature type="signal peptide" evidence="8">
    <location>
        <begin position="1"/>
        <end position="28"/>
    </location>
</feature>
<dbReference type="CDD" id="cd00110">
    <property type="entry name" value="LamG"/>
    <property type="match status" value="1"/>
</dbReference>
<name>A0ABP5ASS3_9MICC</name>
<dbReference type="Proteomes" id="UP001500784">
    <property type="component" value="Unassembled WGS sequence"/>
</dbReference>
<dbReference type="InterPro" id="IPR013320">
    <property type="entry name" value="ConA-like_dom_sf"/>
</dbReference>
<protein>
    <recommendedName>
        <fullName evidence="14">PKD domain-containing protein</fullName>
    </recommendedName>
</protein>
<dbReference type="PANTHER" id="PTHR31778:SF2">
    <property type="entry name" value="BUD SITE SELECTION PROTEIN RAX2"/>
    <property type="match status" value="1"/>
</dbReference>
<feature type="region of interest" description="Disordered" evidence="7">
    <location>
        <begin position="393"/>
        <end position="415"/>
    </location>
</feature>
<dbReference type="RefSeq" id="WP_152228661.1">
    <property type="nucleotide sequence ID" value="NZ_BAAALV010000007.1"/>
</dbReference>
<keyword evidence="5" id="KW-0326">Glycosidase</keyword>
<dbReference type="PANTHER" id="PTHR31778">
    <property type="entry name" value="BUD SITE SELECTION PROTEIN RAX2"/>
    <property type="match status" value="1"/>
</dbReference>
<feature type="domain" description="PKD" evidence="10">
    <location>
        <begin position="727"/>
        <end position="811"/>
    </location>
</feature>
<evidence type="ECO:0000259" key="9">
    <source>
        <dbReference type="PROSITE" id="PS50025"/>
    </source>
</evidence>
<dbReference type="CDD" id="cd00146">
    <property type="entry name" value="PKD"/>
    <property type="match status" value="2"/>
</dbReference>
<comment type="caution">
    <text evidence="12">The sequence shown here is derived from an EMBL/GenBank/DDBJ whole genome shotgun (WGS) entry which is preliminary data.</text>
</comment>
<accession>A0ABP5ASS3</accession>
<dbReference type="SUPFAM" id="SSF49299">
    <property type="entry name" value="PKD domain"/>
    <property type="match status" value="2"/>
</dbReference>
<sequence>MSRLFRRALAALAVAAVLVSGLPAAGHARQTALAANDTATWQTNNTVRKLVYANGMIFAGGEFTSVRPPGAAPGTGEVSRNYLAAFDAATGELIRAFNPSPNGRVWSLAASPDGSRVYVGGDFTSIGSVTRQRLAAIDTATLSVVSNFRPNVSYRVSAITATNDTVFFGGSFGRVNNNDRLRAAAVRASDSNLLPWNPAPDGDVMTMLVSPDQSRVYVGGKFSNIGGVNQWALSGVDTAAGMSLPLPAASAIPPLASNCVSIPKDMVTDGTAVYVANSGDGPGCFDGTFAFGAASGTLAWKNTCLGATEALGLVGGWLYKGSHAHDCASEGQFATGSRQLLAQDLQTGEVQGWYPNTNVGGTTKVGPFAMATDGKRLWVGGDFTTVNNRGQQGLGIFGPDPQTSPTRPLTPSAASVRPGAVKVTFQSTLDNDDEYLTYKLYRAGTTEPIHTEVIRSRFWSKPAVTIVDTGLQPNSQAAYRVEASDGATTVASYWTPYVTVRATEPVYEEAAALDGARPYWRMDEAAGTSAADASGAGINGTYEGVSLGRPGVLADSTAAEFGPSSKLTSRNVLNNPQTFSMEGWIKTQTTGGGRILGFGNEATNNSGNYDRHLYMRNDGRVNLGIYDGNTNVVTSQSALNDGGWHHVVGTYSPGRMELFVDGVSQGTANVAAAQNYSGYWRVGADSLGGWPGQPSNAGFQGLVDEVAVYSTALSAGDVSWHYGLASGNEPPVVSFVSSCTGLSCSFDGSSSSDSDGTVESWSWDFGDGETAEGRTATHTYASAGTKTVQLTVRDNSGLVSRHSAQVEVSVPNTDPTAQFTVACTALTCQVDGWASADPDGTIVQWAWDFGDGTTASGPTASHTYAASGSYQISLAVTDDRGAQAVRVQAVRVEASVDPVPTVFASDDFGRTIARGLGNADTGGAWTVAGSAARYSVAPGTGKLIMSAPGNAPSATLASAIARESDVMMSLSLDKAASGGGVYVSLTGRGTANGDYRAKVRYIASGRVYLSIVRTDAAGAETYLTPETLVQGVTAVSGEKIRIRFQTAGTAETRLSAKAWSGETEPADWNVTAADSAAGLQQPGWIGVRAHLSGSATNAPVELSVSGLKATSPR</sequence>
<feature type="domain" description="PKD" evidence="10">
    <location>
        <begin position="811"/>
        <end position="899"/>
    </location>
</feature>
<feature type="compositionally biased region" description="Polar residues" evidence="7">
    <location>
        <begin position="401"/>
        <end position="413"/>
    </location>
</feature>
<dbReference type="SUPFAM" id="SSF49265">
    <property type="entry name" value="Fibronectin type III"/>
    <property type="match status" value="1"/>
</dbReference>
<evidence type="ECO:0000313" key="12">
    <source>
        <dbReference type="EMBL" id="GAA1921698.1"/>
    </source>
</evidence>
<evidence type="ECO:0000256" key="1">
    <source>
        <dbReference type="ARBA" id="ARBA00004316"/>
    </source>
</evidence>
<proteinExistence type="predicted"/>
<dbReference type="InterPro" id="IPR036116">
    <property type="entry name" value="FN3_sf"/>
</dbReference>
<dbReference type="InterPro" id="IPR000601">
    <property type="entry name" value="PKD_dom"/>
</dbReference>
<dbReference type="PROSITE" id="PS50093">
    <property type="entry name" value="PKD"/>
    <property type="match status" value="2"/>
</dbReference>
<comment type="subcellular location">
    <subcellularLocation>
        <location evidence="1">Cell projection</location>
    </subcellularLocation>
</comment>
<evidence type="ECO:0000256" key="2">
    <source>
        <dbReference type="ARBA" id="ARBA00022729"/>
    </source>
</evidence>
<feature type="domain" description="Laminin G" evidence="9">
    <location>
        <begin position="556"/>
        <end position="739"/>
    </location>
</feature>
<dbReference type="PROSITE" id="PS50853">
    <property type="entry name" value="FN3"/>
    <property type="match status" value="1"/>
</dbReference>
<evidence type="ECO:0000313" key="13">
    <source>
        <dbReference type="Proteomes" id="UP001500784"/>
    </source>
</evidence>
<evidence type="ECO:0000256" key="5">
    <source>
        <dbReference type="ARBA" id="ARBA00023295"/>
    </source>
</evidence>
<evidence type="ECO:0000256" key="6">
    <source>
        <dbReference type="ARBA" id="ARBA00023326"/>
    </source>
</evidence>
<organism evidence="12 13">
    <name type="scientific">Arthrobacter gandavensis</name>
    <dbReference type="NCBI Taxonomy" id="169960"/>
    <lineage>
        <taxon>Bacteria</taxon>
        <taxon>Bacillati</taxon>
        <taxon>Actinomycetota</taxon>
        <taxon>Actinomycetes</taxon>
        <taxon>Micrococcales</taxon>
        <taxon>Micrococcaceae</taxon>
        <taxon>Arthrobacter</taxon>
    </lineage>
</organism>
<evidence type="ECO:0000259" key="10">
    <source>
        <dbReference type="PROSITE" id="PS50093"/>
    </source>
</evidence>
<keyword evidence="6" id="KW-0624">Polysaccharide degradation</keyword>
<keyword evidence="4" id="KW-0966">Cell projection</keyword>
<feature type="domain" description="Fibronectin type-III" evidence="11">
    <location>
        <begin position="405"/>
        <end position="506"/>
    </location>
</feature>
<dbReference type="Pfam" id="PF13385">
    <property type="entry name" value="Laminin_G_3"/>
    <property type="match status" value="1"/>
</dbReference>
<keyword evidence="5" id="KW-0378">Hydrolase</keyword>
<evidence type="ECO:0000256" key="7">
    <source>
        <dbReference type="SAM" id="MobiDB-lite"/>
    </source>
</evidence>
<dbReference type="InterPro" id="IPR006558">
    <property type="entry name" value="LamG-like"/>
</dbReference>
<dbReference type="SUPFAM" id="SSF49899">
    <property type="entry name" value="Concanavalin A-like lectins/glucanases"/>
    <property type="match status" value="1"/>
</dbReference>
<dbReference type="InterPro" id="IPR015943">
    <property type="entry name" value="WD40/YVTN_repeat-like_dom_sf"/>
</dbReference>
<dbReference type="PROSITE" id="PS50025">
    <property type="entry name" value="LAM_G_DOMAIN"/>
    <property type="match status" value="1"/>
</dbReference>
<reference evidence="13" key="1">
    <citation type="journal article" date="2019" name="Int. J. Syst. Evol. Microbiol.">
        <title>The Global Catalogue of Microorganisms (GCM) 10K type strain sequencing project: providing services to taxonomists for standard genome sequencing and annotation.</title>
        <authorList>
            <consortium name="The Broad Institute Genomics Platform"/>
            <consortium name="The Broad Institute Genome Sequencing Center for Infectious Disease"/>
            <person name="Wu L."/>
            <person name="Ma J."/>
        </authorList>
    </citation>
    <scope>NUCLEOTIDE SEQUENCE [LARGE SCALE GENOMIC DNA]</scope>
    <source>
        <strain evidence="13">JCM 13316</strain>
    </source>
</reference>
<keyword evidence="6" id="KW-0119">Carbohydrate metabolism</keyword>